<feature type="transmembrane region" description="Helical" evidence="1">
    <location>
        <begin position="211"/>
        <end position="230"/>
    </location>
</feature>
<dbReference type="HOGENOM" id="CLU_1128502_0_0_10"/>
<organism evidence="2 3">
    <name type="scientific">Spirosoma linguale (strain ATCC 33905 / DSM 74 / LMG 10896 / Claus 1)</name>
    <dbReference type="NCBI Taxonomy" id="504472"/>
    <lineage>
        <taxon>Bacteria</taxon>
        <taxon>Pseudomonadati</taxon>
        <taxon>Bacteroidota</taxon>
        <taxon>Cytophagia</taxon>
        <taxon>Cytophagales</taxon>
        <taxon>Cytophagaceae</taxon>
        <taxon>Spirosoma</taxon>
    </lineage>
</organism>
<proteinExistence type="predicted"/>
<keyword evidence="1" id="KW-0472">Membrane</keyword>
<dbReference type="Proteomes" id="UP000002028">
    <property type="component" value="Chromosome"/>
</dbReference>
<feature type="transmembrane region" description="Helical" evidence="1">
    <location>
        <begin position="186"/>
        <end position="205"/>
    </location>
</feature>
<accession>D2QUI3</accession>
<evidence type="ECO:0000256" key="1">
    <source>
        <dbReference type="SAM" id="Phobius"/>
    </source>
</evidence>
<dbReference type="RefSeq" id="WP_012930947.1">
    <property type="nucleotide sequence ID" value="NC_013730.1"/>
</dbReference>
<keyword evidence="1" id="KW-0812">Transmembrane</keyword>
<gene>
    <name evidence="2" type="ordered locus">Slin_6508</name>
</gene>
<keyword evidence="3" id="KW-1185">Reference proteome</keyword>
<feature type="transmembrane region" description="Helical" evidence="1">
    <location>
        <begin position="114"/>
        <end position="133"/>
    </location>
</feature>
<dbReference type="KEGG" id="sli:Slin_6508"/>
<sequence>MLTSTQQATLDYHLRLPPSITTFDYHLRETNLLTNEALILELTDHYTTALLERMAQGMTFEGALTATQQAFGGRKGLQKMERQYNQVTFRQYDERWKQALVSQFQKPLLWRQTMPAYAVMFFGSLLILTQDPIKDPQWTSFTQGIWQGLLGGILIGPFGLLWPYLKAIFQHGLHNVPVQVLYLVKRQTLLTSLQCLLGIGGYFWLMPLLPSALQAFLMSLFVAGMCLYMLTAHYMRELLYVYEESR</sequence>
<keyword evidence="1" id="KW-1133">Transmembrane helix</keyword>
<dbReference type="STRING" id="504472.Slin_6508"/>
<name>D2QUI3_SPILD</name>
<reference evidence="2 3" key="1">
    <citation type="journal article" date="2010" name="Stand. Genomic Sci.">
        <title>Complete genome sequence of Spirosoma linguale type strain (1).</title>
        <authorList>
            <person name="Lail K."/>
            <person name="Sikorski J."/>
            <person name="Saunders E."/>
            <person name="Lapidus A."/>
            <person name="Glavina Del Rio T."/>
            <person name="Copeland A."/>
            <person name="Tice H."/>
            <person name="Cheng J.-F."/>
            <person name="Lucas S."/>
            <person name="Nolan M."/>
            <person name="Bruce D."/>
            <person name="Goodwin L."/>
            <person name="Pitluck S."/>
            <person name="Ivanova N."/>
            <person name="Mavromatis K."/>
            <person name="Ovchinnikova G."/>
            <person name="Pati A."/>
            <person name="Chen A."/>
            <person name="Palaniappan K."/>
            <person name="Land M."/>
            <person name="Hauser L."/>
            <person name="Chang Y.-J."/>
            <person name="Jeffries C.D."/>
            <person name="Chain P."/>
            <person name="Brettin T."/>
            <person name="Detter J.C."/>
            <person name="Schuetze A."/>
            <person name="Rohde M."/>
            <person name="Tindall B.J."/>
            <person name="Goeker M."/>
            <person name="Bristow J."/>
            <person name="Eisen J.A."/>
            <person name="Markowitz V."/>
            <person name="Hugenholtz P."/>
            <person name="Kyrpides N.C."/>
            <person name="Klenk H.-P."/>
            <person name="Chen F."/>
        </authorList>
    </citation>
    <scope>NUCLEOTIDE SEQUENCE [LARGE SCALE GENOMIC DNA]</scope>
    <source>
        <strain evidence="3">ATCC 33905 / DSM 74 / LMG 10896 / Claus 1</strain>
    </source>
</reference>
<dbReference type="AlphaFoldDB" id="D2QUI3"/>
<feature type="transmembrane region" description="Helical" evidence="1">
    <location>
        <begin position="145"/>
        <end position="165"/>
    </location>
</feature>
<dbReference type="EMBL" id="CP001769">
    <property type="protein sequence ID" value="ADB42465.1"/>
    <property type="molecule type" value="Genomic_DNA"/>
</dbReference>
<evidence type="ECO:0000313" key="2">
    <source>
        <dbReference type="EMBL" id="ADB42465.1"/>
    </source>
</evidence>
<protein>
    <submittedName>
        <fullName evidence="2">Uncharacterized protein</fullName>
    </submittedName>
</protein>
<evidence type="ECO:0000313" key="3">
    <source>
        <dbReference type="Proteomes" id="UP000002028"/>
    </source>
</evidence>